<comment type="caution">
    <text evidence="1">The sequence shown here is derived from an EMBL/GenBank/DDBJ whole genome shotgun (WGS) entry which is preliminary data.</text>
</comment>
<sequence>MKQFNNVTIKYPLILGAVILLLFIFLQPKLSVQLFPFKRQMIWNEFATSVKTAGQIDGRTFWQFREFYYPGYFTFDRLGLSKQKVSVAEVKLNVELLPEASASAFLIYKSDKVNSLEALVNTDDLSATISDKDFTNENVLLQNTSNLIYLSSKKARISFIKPIDEMVTANGYYDYKNPQDKALIDGKYWLSVTEVELD</sequence>
<protein>
    <submittedName>
        <fullName evidence="1">Uncharacterized protein</fullName>
    </submittedName>
</protein>
<accession>A0A1F7GNV0</accession>
<name>A0A1F7GNV0_9BACT</name>
<organism evidence="1 2">
    <name type="scientific">Candidatus Roizmanbacteria bacterium RIFCSPHIGHO2_01_FULL_39_24</name>
    <dbReference type="NCBI Taxonomy" id="1802032"/>
    <lineage>
        <taxon>Bacteria</taxon>
        <taxon>Candidatus Roizmaniibacteriota</taxon>
    </lineage>
</organism>
<proteinExistence type="predicted"/>
<evidence type="ECO:0000313" key="1">
    <source>
        <dbReference type="EMBL" id="OGK20192.1"/>
    </source>
</evidence>
<reference evidence="1 2" key="1">
    <citation type="journal article" date="2016" name="Nat. Commun.">
        <title>Thousands of microbial genomes shed light on interconnected biogeochemical processes in an aquifer system.</title>
        <authorList>
            <person name="Anantharaman K."/>
            <person name="Brown C.T."/>
            <person name="Hug L.A."/>
            <person name="Sharon I."/>
            <person name="Castelle C.J."/>
            <person name="Probst A.J."/>
            <person name="Thomas B.C."/>
            <person name="Singh A."/>
            <person name="Wilkins M.J."/>
            <person name="Karaoz U."/>
            <person name="Brodie E.L."/>
            <person name="Williams K.H."/>
            <person name="Hubbard S.S."/>
            <person name="Banfield J.F."/>
        </authorList>
    </citation>
    <scope>NUCLEOTIDE SEQUENCE [LARGE SCALE GENOMIC DNA]</scope>
</reference>
<gene>
    <name evidence="1" type="ORF">A2799_02695</name>
</gene>
<evidence type="ECO:0000313" key="2">
    <source>
        <dbReference type="Proteomes" id="UP000176850"/>
    </source>
</evidence>
<dbReference type="AlphaFoldDB" id="A0A1F7GNV0"/>
<dbReference type="Proteomes" id="UP000176850">
    <property type="component" value="Unassembled WGS sequence"/>
</dbReference>
<dbReference type="EMBL" id="MFZH01000001">
    <property type="protein sequence ID" value="OGK20192.1"/>
    <property type="molecule type" value="Genomic_DNA"/>
</dbReference>